<dbReference type="Proteomes" id="UP000051952">
    <property type="component" value="Unassembled WGS sequence"/>
</dbReference>
<evidence type="ECO:0000256" key="1">
    <source>
        <dbReference type="SAM" id="MobiDB-lite"/>
    </source>
</evidence>
<feature type="region of interest" description="Disordered" evidence="1">
    <location>
        <begin position="248"/>
        <end position="279"/>
    </location>
</feature>
<protein>
    <submittedName>
        <fullName evidence="2">8-oxoguanine DNA glycosylase, putative</fullName>
    </submittedName>
</protein>
<keyword evidence="3" id="KW-1185">Reference proteome</keyword>
<dbReference type="AlphaFoldDB" id="A0A0S4IN01"/>
<dbReference type="VEuPathDB" id="TriTrypDB:BSAL_56220"/>
<dbReference type="PANTHER" id="PTHR10242:SF2">
    <property type="entry name" value="N-GLYCOSYLASE_DNA LYASE"/>
    <property type="match status" value="1"/>
</dbReference>
<dbReference type="OrthoDB" id="238681at2759"/>
<feature type="compositionally biased region" description="Low complexity" evidence="1">
    <location>
        <begin position="35"/>
        <end position="63"/>
    </location>
</feature>
<evidence type="ECO:0000313" key="2">
    <source>
        <dbReference type="EMBL" id="CUE77067.1"/>
    </source>
</evidence>
<dbReference type="SUPFAM" id="SSF48150">
    <property type="entry name" value="DNA-glycosylase"/>
    <property type="match status" value="1"/>
</dbReference>
<dbReference type="Gene3D" id="1.10.340.30">
    <property type="entry name" value="Hypothetical protein, domain 2"/>
    <property type="match status" value="1"/>
</dbReference>
<sequence>MIEWLCSSYGEPLAVLDEVMNEKSGEVELTRVVTPSSSGNGPSEKSNSGKGGKRSSPSSSSQSTEGPAPIVRHPLCSFPSAKAIASNVTEESLRAAGFGYRSRYIAASAQHIVNFTVEQPAAAAAAGPGAPKTPVQRKRLRDTDESVVVAPVLPLEPFYAALHRSAQNQDKQRELLLQLHGVGRKVADCVLLFALGGRNVVPIDTHMAQIAMDSILTSKASMAALEKSAKTAQDDGTAHKHFSILKSMLETKPKRVDNNKKKEKGQTAERDKSGALKGR</sequence>
<evidence type="ECO:0000313" key="3">
    <source>
        <dbReference type="Proteomes" id="UP000051952"/>
    </source>
</evidence>
<dbReference type="GO" id="GO:0006285">
    <property type="term" value="P:base-excision repair, AP site formation"/>
    <property type="evidence" value="ECO:0007669"/>
    <property type="project" value="TreeGrafter"/>
</dbReference>
<feature type="region of interest" description="Disordered" evidence="1">
    <location>
        <begin position="26"/>
        <end position="72"/>
    </location>
</feature>
<dbReference type="InterPro" id="IPR052054">
    <property type="entry name" value="Oxidative_DNA_repair_enzyme"/>
</dbReference>
<dbReference type="PANTHER" id="PTHR10242">
    <property type="entry name" value="8-OXOGUANINE DNA GLYCOSYLASE"/>
    <property type="match status" value="1"/>
</dbReference>
<gene>
    <name evidence="2" type="ORF">BSAL_56220</name>
</gene>
<dbReference type="GO" id="GO:0005634">
    <property type="term" value="C:nucleus"/>
    <property type="evidence" value="ECO:0007669"/>
    <property type="project" value="TreeGrafter"/>
</dbReference>
<accession>A0A0S4IN01</accession>
<proteinExistence type="predicted"/>
<organism evidence="2 3">
    <name type="scientific">Bodo saltans</name>
    <name type="common">Flagellated protozoan</name>
    <dbReference type="NCBI Taxonomy" id="75058"/>
    <lineage>
        <taxon>Eukaryota</taxon>
        <taxon>Discoba</taxon>
        <taxon>Euglenozoa</taxon>
        <taxon>Kinetoplastea</taxon>
        <taxon>Metakinetoplastina</taxon>
        <taxon>Eubodonida</taxon>
        <taxon>Bodonidae</taxon>
        <taxon>Bodo</taxon>
    </lineage>
</organism>
<reference evidence="3" key="1">
    <citation type="submission" date="2015-09" db="EMBL/GenBank/DDBJ databases">
        <authorList>
            <consortium name="Pathogen Informatics"/>
        </authorList>
    </citation>
    <scope>NUCLEOTIDE SEQUENCE [LARGE SCALE GENOMIC DNA]</scope>
    <source>
        <strain evidence="3">Lake Konstanz</strain>
    </source>
</reference>
<feature type="compositionally biased region" description="Basic and acidic residues" evidence="1">
    <location>
        <begin position="249"/>
        <end position="279"/>
    </location>
</feature>
<dbReference type="GO" id="GO:0034039">
    <property type="term" value="F:8-oxo-7,8-dihydroguanine DNA N-glycosylase activity"/>
    <property type="evidence" value="ECO:0007669"/>
    <property type="project" value="TreeGrafter"/>
</dbReference>
<name>A0A0S4IN01_BODSA</name>
<dbReference type="EMBL" id="CYKH01000189">
    <property type="protein sequence ID" value="CUE77067.1"/>
    <property type="molecule type" value="Genomic_DNA"/>
</dbReference>
<dbReference type="InterPro" id="IPR011257">
    <property type="entry name" value="DNA_glycosylase"/>
</dbReference>